<dbReference type="Pfam" id="PF00015">
    <property type="entry name" value="MCPsignal"/>
    <property type="match status" value="1"/>
</dbReference>
<evidence type="ECO:0000256" key="5">
    <source>
        <dbReference type="PROSITE-ProRule" id="PRU00284"/>
    </source>
</evidence>
<keyword evidence="6" id="KW-0812">Transmembrane</keyword>
<comment type="subcellular location">
    <subcellularLocation>
        <location evidence="1">Cell inner membrane</location>
        <topology evidence="1">Multi-pass membrane protein</topology>
    </subcellularLocation>
</comment>
<dbReference type="InterPro" id="IPR032255">
    <property type="entry name" value="HBM"/>
</dbReference>
<keyword evidence="6" id="KW-0472">Membrane</keyword>
<feature type="transmembrane region" description="Helical" evidence="6">
    <location>
        <begin position="29"/>
        <end position="48"/>
    </location>
</feature>
<feature type="domain" description="Methyl-accepting transducer" evidence="7">
    <location>
        <begin position="425"/>
        <end position="668"/>
    </location>
</feature>
<dbReference type="SMART" id="SM00304">
    <property type="entry name" value="HAMP"/>
    <property type="match status" value="1"/>
</dbReference>
<dbReference type="Pfam" id="PF00672">
    <property type="entry name" value="HAMP"/>
    <property type="match status" value="1"/>
</dbReference>
<feature type="domain" description="HBM" evidence="10">
    <location>
        <begin position="63"/>
        <end position="304"/>
    </location>
</feature>
<dbReference type="InterPro" id="IPR000727">
    <property type="entry name" value="T_SNARE_dom"/>
</dbReference>
<evidence type="ECO:0000256" key="1">
    <source>
        <dbReference type="ARBA" id="ARBA00004429"/>
    </source>
</evidence>
<dbReference type="InterPro" id="IPR003660">
    <property type="entry name" value="HAMP_dom"/>
</dbReference>
<evidence type="ECO:0000259" key="10">
    <source>
        <dbReference type="PROSITE" id="PS51753"/>
    </source>
</evidence>
<sequence length="688" mass="72787">MTRTTQSIAAPESFRLLALFTNLKIGTKISIGFAALQVLMAVLAVMNYSSFGTIGAAFTSFGQRVEVVDVAHGIDRGFGSFRSIVQEYGLTGDDALLGEAEQRKQQLADSIAQGSRHIQSPETQAVMADIGRQFGTYSMQFAEVIKLRQSQNQLTLEVLGPVGQRIMTKLEQLQSTTMAGDGNSGNALLVGQALKQVLLMRLAVVKVLGIRIEKDASTAAEKALSELKITMSALKTSLRTDAEQKQIGAIETDLALYSDGFRRASRDVSAVEAKIGEMAQIAQSLSASAVRINQTGVAEQKQIGDETRALVADTRYQTLIITIAAQLLGFVLGWLIGRAVSRPIVKISDTMRELASGNLDVAVAGSGRQDEIGLMACTVEVFKTNALDVRRLKVEQEAAEQRVAEEHKAEMRRLADDFEGAVGQIIQTVTSASTELEASAGTLTSTADRSQELATSVAAASEQASANVQSVASATEQMASSISEISRQVQESARIAGEAVDQARKTNQRIGHLSEAANRIGDVVDLINTIAGQTNLLALNATIEAARAGDAGRGFAVVASEVKALAEQTAKATGEISQQISGMQAATQDSVGAIREIGGTIERMSEIASTIASAVEEQGAATQEISRNVQQAAQGTHLVSTNITDVQRGATETGSASSQVLAAAQSLSRDSGLLRQEVSRFVETVRAA</sequence>
<dbReference type="PROSITE" id="PS51753">
    <property type="entry name" value="HBM"/>
    <property type="match status" value="1"/>
</dbReference>
<dbReference type="CDD" id="cd06225">
    <property type="entry name" value="HAMP"/>
    <property type="match status" value="1"/>
</dbReference>
<keyword evidence="2" id="KW-0997">Cell inner membrane</keyword>
<dbReference type="EMBL" id="FODT01000004">
    <property type="protein sequence ID" value="SEO71966.1"/>
    <property type="molecule type" value="Genomic_DNA"/>
</dbReference>
<name>A0A1H8S0A5_9BRAD</name>
<evidence type="ECO:0000256" key="6">
    <source>
        <dbReference type="SAM" id="Phobius"/>
    </source>
</evidence>
<dbReference type="GO" id="GO:0007165">
    <property type="term" value="P:signal transduction"/>
    <property type="evidence" value="ECO:0007669"/>
    <property type="project" value="UniProtKB-KW"/>
</dbReference>
<keyword evidence="3 5" id="KW-0807">Transducer</keyword>
<dbReference type="SUPFAM" id="SSF58104">
    <property type="entry name" value="Methyl-accepting chemotaxis protein (MCP) signaling domain"/>
    <property type="match status" value="1"/>
</dbReference>
<proteinExistence type="inferred from homology"/>
<evidence type="ECO:0000259" key="8">
    <source>
        <dbReference type="PROSITE" id="PS50192"/>
    </source>
</evidence>
<feature type="domain" description="HAMP" evidence="9">
    <location>
        <begin position="338"/>
        <end position="391"/>
    </location>
</feature>
<evidence type="ECO:0000259" key="7">
    <source>
        <dbReference type="PROSITE" id="PS50111"/>
    </source>
</evidence>
<dbReference type="PANTHER" id="PTHR32089:SF112">
    <property type="entry name" value="LYSOZYME-LIKE PROTEIN-RELATED"/>
    <property type="match status" value="1"/>
</dbReference>
<dbReference type="Gene3D" id="1.10.287.950">
    <property type="entry name" value="Methyl-accepting chemotaxis protein"/>
    <property type="match status" value="1"/>
</dbReference>
<keyword evidence="2" id="KW-1003">Cell membrane</keyword>
<evidence type="ECO:0000259" key="9">
    <source>
        <dbReference type="PROSITE" id="PS50885"/>
    </source>
</evidence>
<dbReference type="PROSITE" id="PS50885">
    <property type="entry name" value="HAMP"/>
    <property type="match status" value="1"/>
</dbReference>
<accession>A0A1H8S0A5</accession>
<reference evidence="12" key="1">
    <citation type="submission" date="2016-10" db="EMBL/GenBank/DDBJ databases">
        <authorList>
            <person name="Varghese N."/>
            <person name="Submissions S."/>
        </authorList>
    </citation>
    <scope>NUCLEOTIDE SEQUENCE [LARGE SCALE GENOMIC DNA]</scope>
    <source>
        <strain evidence="12">DSM 123</strain>
    </source>
</reference>
<evidence type="ECO:0000313" key="12">
    <source>
        <dbReference type="Proteomes" id="UP000199615"/>
    </source>
</evidence>
<dbReference type="AlphaFoldDB" id="A0A1H8S0A5"/>
<evidence type="ECO:0000313" key="11">
    <source>
        <dbReference type="EMBL" id="SEO71966.1"/>
    </source>
</evidence>
<dbReference type="PANTHER" id="PTHR32089">
    <property type="entry name" value="METHYL-ACCEPTING CHEMOTAXIS PROTEIN MCPB"/>
    <property type="match status" value="1"/>
</dbReference>
<dbReference type="OrthoDB" id="3378718at2"/>
<gene>
    <name evidence="11" type="ORF">SAMN05444123_104193</name>
</gene>
<dbReference type="GO" id="GO:0005886">
    <property type="term" value="C:plasma membrane"/>
    <property type="evidence" value="ECO:0007669"/>
    <property type="project" value="UniProtKB-SubCell"/>
</dbReference>
<dbReference type="SMART" id="SM01358">
    <property type="entry name" value="HBM"/>
    <property type="match status" value="1"/>
</dbReference>
<comment type="similarity">
    <text evidence="4">Belongs to the methyl-accepting chemotaxis (MCP) protein family.</text>
</comment>
<dbReference type="Gene3D" id="6.10.340.10">
    <property type="match status" value="1"/>
</dbReference>
<organism evidence="11 12">
    <name type="scientific">Rhodopseudomonas pseudopalustris</name>
    <dbReference type="NCBI Taxonomy" id="1513892"/>
    <lineage>
        <taxon>Bacteria</taxon>
        <taxon>Pseudomonadati</taxon>
        <taxon>Pseudomonadota</taxon>
        <taxon>Alphaproteobacteria</taxon>
        <taxon>Hyphomicrobiales</taxon>
        <taxon>Nitrobacteraceae</taxon>
        <taxon>Rhodopseudomonas</taxon>
    </lineage>
</organism>
<dbReference type="SUPFAM" id="SSF158472">
    <property type="entry name" value="HAMP domain-like"/>
    <property type="match status" value="1"/>
</dbReference>
<dbReference type="RefSeq" id="WP_011502337.1">
    <property type="nucleotide sequence ID" value="NZ_FODT01000004.1"/>
</dbReference>
<dbReference type="InterPro" id="IPR004089">
    <property type="entry name" value="MCPsignal_dom"/>
</dbReference>
<feature type="domain" description="T-SNARE coiled-coil homology" evidence="8">
    <location>
        <begin position="584"/>
        <end position="646"/>
    </location>
</feature>
<dbReference type="SMART" id="SM00283">
    <property type="entry name" value="MA"/>
    <property type="match status" value="1"/>
</dbReference>
<keyword evidence="6" id="KW-1133">Transmembrane helix</keyword>
<evidence type="ECO:0000256" key="4">
    <source>
        <dbReference type="ARBA" id="ARBA00029447"/>
    </source>
</evidence>
<evidence type="ECO:0000256" key="2">
    <source>
        <dbReference type="ARBA" id="ARBA00022519"/>
    </source>
</evidence>
<dbReference type="PROSITE" id="PS50192">
    <property type="entry name" value="T_SNARE"/>
    <property type="match status" value="1"/>
</dbReference>
<dbReference type="PROSITE" id="PS50111">
    <property type="entry name" value="CHEMOTAXIS_TRANSDUC_2"/>
    <property type="match status" value="1"/>
</dbReference>
<keyword evidence="12" id="KW-1185">Reference proteome</keyword>
<protein>
    <submittedName>
        <fullName evidence="11">Methyl-accepting chemotaxis protein</fullName>
    </submittedName>
</protein>
<evidence type="ECO:0000256" key="3">
    <source>
        <dbReference type="ARBA" id="ARBA00023224"/>
    </source>
</evidence>
<dbReference type="Proteomes" id="UP000199615">
    <property type="component" value="Unassembled WGS sequence"/>
</dbReference>